<evidence type="ECO:0000259" key="2">
    <source>
        <dbReference type="Pfam" id="PF14661"/>
    </source>
</evidence>
<dbReference type="GO" id="GO:0051225">
    <property type="term" value="P:spindle assembly"/>
    <property type="evidence" value="ECO:0007669"/>
    <property type="project" value="InterPro"/>
</dbReference>
<dbReference type="Pfam" id="PF14661">
    <property type="entry name" value="HAUS6_N"/>
    <property type="match status" value="1"/>
</dbReference>
<feature type="non-terminal residue" evidence="3">
    <location>
        <position position="872"/>
    </location>
</feature>
<dbReference type="GO" id="GO:0070652">
    <property type="term" value="C:HAUS complex"/>
    <property type="evidence" value="ECO:0007669"/>
    <property type="project" value="InterPro"/>
</dbReference>
<dbReference type="InterPro" id="IPR028163">
    <property type="entry name" value="HAUS_6_N"/>
</dbReference>
<comment type="caution">
    <text evidence="3">The sequence shown here is derived from an EMBL/GenBank/DDBJ whole genome shotgun (WGS) entry which is preliminary data.</text>
</comment>
<dbReference type="EMBL" id="VYZD01000897">
    <property type="protein sequence ID" value="NWR92819.1"/>
    <property type="molecule type" value="Genomic_DNA"/>
</dbReference>
<reference evidence="3 4" key="1">
    <citation type="submission" date="2019-09" db="EMBL/GenBank/DDBJ databases">
        <title>Bird 10,000 Genomes (B10K) Project - Family phase.</title>
        <authorList>
            <person name="Zhang G."/>
        </authorList>
    </citation>
    <scope>NUCLEOTIDE SEQUENCE [LARGE SCALE GENOMIC DNA]</scope>
    <source>
        <strain evidence="3">B10K-DU-003-06</strain>
    </source>
</reference>
<proteinExistence type="predicted"/>
<feature type="compositionally biased region" description="Low complexity" evidence="1">
    <location>
        <begin position="582"/>
        <end position="618"/>
    </location>
</feature>
<feature type="compositionally biased region" description="Basic and acidic residues" evidence="1">
    <location>
        <begin position="627"/>
        <end position="642"/>
    </location>
</feature>
<evidence type="ECO:0000313" key="4">
    <source>
        <dbReference type="Proteomes" id="UP000529852"/>
    </source>
</evidence>
<dbReference type="GO" id="GO:0008017">
    <property type="term" value="F:microtubule binding"/>
    <property type="evidence" value="ECO:0007669"/>
    <property type="project" value="TreeGrafter"/>
</dbReference>
<sequence length="872" mass="98486">NMFDRPNYRAFSVIALFLFNKLDKNRAEATFQMCISGIGPSRQFRKQCCNWLKEISNQSGSGLPNITPSSLISPAGAKFVHLLYQFARHVMTEEIKKLSIGTGIPFAEAVRLKPEDMYIAEARHRVAYNKLLEVLQRENFVIQEYERKSQVLIKEIEEIKSEYALKQIQFLWMKQNDQNKSDTIESIRKVRSMWTVIMETLTSLKQDKEVVDSVLEDCIHRRVLDGTDVVLRVPRLLAHRIESDENQVFTANVYENGKLNFLAVIQLLNEALKMLRDEHCQAELKDLDGIENMVTSCNKALQNLSTKRLERQQHLVAVRESISRKEEDWEMKWKTFLGQNPFNLIIKEDLVTSPQQSPGLPEEDENSDVHQYLASFSDICDFLPEEYYEKDEGALETVMEKSSPPPKWISPVPSELSEVSENRDLLTENNLHMETCEGNKKPVPSKVSKNGKEEFPISRMQAGANEDVSLRESPVEEEDLLEKARDELAEEIAKAVMSESPDSGEEKGMTFDRLISSLCTNPFITRKQIPRTPENLLTEIRSSWRKAIQTEGSSNMELSSTEVMIQKVPKDARPIMEAATNSSSVCSVPASPVSDSESSLSEKNSQSSSTESSPQEQVRISNVFESSDSKTSETLETERTEPQELDCTALSGSSVEDLKQALQNVEKSMNIPDICLEDSSRTNVEPPDHSQCSSMDSMLRWNISSLLSSLGCETAHMGIWNETLPEYDSMELSTSSDFGSEIMDSAIVTGDSENKRDIEKSDLDLQSLSNSHKMLKKTASEIEEELHQTHNGSESESCRSHLSPAPEGGERNKLCSPVVFSLDEEFTKTPLSKFSERQYSLSSLLVPSEQLQEMASMAHDIPLDLLHKLNGK</sequence>
<dbReference type="GO" id="GO:1990498">
    <property type="term" value="C:mitotic spindle microtubule"/>
    <property type="evidence" value="ECO:0007669"/>
    <property type="project" value="TreeGrafter"/>
</dbReference>
<dbReference type="PANTHER" id="PTHR16151:SF2">
    <property type="entry name" value="HAUS AUGMIN-LIKE COMPLEX SUBUNIT 6"/>
    <property type="match status" value="1"/>
</dbReference>
<dbReference type="PANTHER" id="PTHR16151">
    <property type="entry name" value="HAUS AUGMIN-LIKE COMPLEX SUBUNIT 6"/>
    <property type="match status" value="1"/>
</dbReference>
<feature type="domain" description="HAUS augmin-like complex subunit 6 N-terminal" evidence="2">
    <location>
        <begin position="1"/>
        <end position="195"/>
    </location>
</feature>
<dbReference type="AlphaFoldDB" id="A0A7K5BAL0"/>
<evidence type="ECO:0000313" key="3">
    <source>
        <dbReference type="EMBL" id="NWR92819.1"/>
    </source>
</evidence>
<feature type="region of interest" description="Disordered" evidence="1">
    <location>
        <begin position="579"/>
        <end position="643"/>
    </location>
</feature>
<evidence type="ECO:0000256" key="1">
    <source>
        <dbReference type="SAM" id="MobiDB-lite"/>
    </source>
</evidence>
<keyword evidence="4" id="KW-1185">Reference proteome</keyword>
<feature type="non-terminal residue" evidence="3">
    <location>
        <position position="1"/>
    </location>
</feature>
<organism evidence="3 4">
    <name type="scientific">Furnarius figulus</name>
    <dbReference type="NCBI Taxonomy" id="463165"/>
    <lineage>
        <taxon>Eukaryota</taxon>
        <taxon>Metazoa</taxon>
        <taxon>Chordata</taxon>
        <taxon>Craniata</taxon>
        <taxon>Vertebrata</taxon>
        <taxon>Euteleostomi</taxon>
        <taxon>Archelosauria</taxon>
        <taxon>Archosauria</taxon>
        <taxon>Dinosauria</taxon>
        <taxon>Saurischia</taxon>
        <taxon>Theropoda</taxon>
        <taxon>Coelurosauria</taxon>
        <taxon>Aves</taxon>
        <taxon>Neognathae</taxon>
        <taxon>Neoaves</taxon>
        <taxon>Telluraves</taxon>
        <taxon>Australaves</taxon>
        <taxon>Passeriformes</taxon>
        <taxon>Furnariidae</taxon>
        <taxon>Furnarius</taxon>
    </lineage>
</organism>
<name>A0A7K5BAL0_9FURN</name>
<dbReference type="Proteomes" id="UP000529852">
    <property type="component" value="Unassembled WGS sequence"/>
</dbReference>
<accession>A0A7K5BAL0</accession>
<gene>
    <name evidence="3" type="primary">Haus6</name>
    <name evidence="3" type="ORF">FURFIG_R14290</name>
</gene>
<dbReference type="InterPro" id="IPR026797">
    <property type="entry name" value="HAUS_6"/>
</dbReference>
<feature type="region of interest" description="Disordered" evidence="1">
    <location>
        <begin position="783"/>
        <end position="810"/>
    </location>
</feature>
<protein>
    <submittedName>
        <fullName evidence="3">HAUS6 protein</fullName>
    </submittedName>
</protein>